<feature type="domain" description="JmjC" evidence="1">
    <location>
        <begin position="98"/>
        <end position="287"/>
    </location>
</feature>
<dbReference type="PROSITE" id="PS51184">
    <property type="entry name" value="JMJC"/>
    <property type="match status" value="1"/>
</dbReference>
<dbReference type="Gene3D" id="2.60.120.650">
    <property type="entry name" value="Cupin"/>
    <property type="match status" value="1"/>
</dbReference>
<sequence length="287" mass="32705">MKPSLRFLQNAAKSIQPVPILKPPSLSEFQKSYFQPELPCVFPPSHFCDIPAISAWFKPHKLFPKTEKSINIEFFRDILAEKGRWDVLVPLEFTEILDDGRQTFDRRYLPFHIFLQYLAGDSCSEKSVIYLAQEQLLLSFPALGDYVPPPEYVKKAGKGDIYDVNIWMGFSGRTHTPLHKDPNPNLFVQLAGRKKVRLFPPEVGREMMDVYHRGGDISFRTGAEMMVGEHKDRINQVVWGDGLTDFEGRGFEAEVGSGDGIFIPKGWWHAVNGIGSGVGNSINWWFR</sequence>
<dbReference type="InParanoid" id="A0A3N4KS20"/>
<dbReference type="PANTHER" id="PTHR12461">
    <property type="entry name" value="HYPOXIA-INDUCIBLE FACTOR 1 ALPHA INHIBITOR-RELATED"/>
    <property type="match status" value="1"/>
</dbReference>
<evidence type="ECO:0000313" key="2">
    <source>
        <dbReference type="EMBL" id="RPB13306.1"/>
    </source>
</evidence>
<dbReference type="PANTHER" id="PTHR12461:SF105">
    <property type="entry name" value="HYPOXIA-INDUCIBLE FACTOR 1-ALPHA INHIBITOR"/>
    <property type="match status" value="1"/>
</dbReference>
<accession>A0A3N4KS20</accession>
<reference evidence="2 3" key="1">
    <citation type="journal article" date="2018" name="Nat. Ecol. Evol.">
        <title>Pezizomycetes genomes reveal the molecular basis of ectomycorrhizal truffle lifestyle.</title>
        <authorList>
            <person name="Murat C."/>
            <person name="Payen T."/>
            <person name="Noel B."/>
            <person name="Kuo A."/>
            <person name="Morin E."/>
            <person name="Chen J."/>
            <person name="Kohler A."/>
            <person name="Krizsan K."/>
            <person name="Balestrini R."/>
            <person name="Da Silva C."/>
            <person name="Montanini B."/>
            <person name="Hainaut M."/>
            <person name="Levati E."/>
            <person name="Barry K.W."/>
            <person name="Belfiori B."/>
            <person name="Cichocki N."/>
            <person name="Clum A."/>
            <person name="Dockter R.B."/>
            <person name="Fauchery L."/>
            <person name="Guy J."/>
            <person name="Iotti M."/>
            <person name="Le Tacon F."/>
            <person name="Lindquist E.A."/>
            <person name="Lipzen A."/>
            <person name="Malagnac F."/>
            <person name="Mello A."/>
            <person name="Molinier V."/>
            <person name="Miyauchi S."/>
            <person name="Poulain J."/>
            <person name="Riccioni C."/>
            <person name="Rubini A."/>
            <person name="Sitrit Y."/>
            <person name="Splivallo R."/>
            <person name="Traeger S."/>
            <person name="Wang M."/>
            <person name="Zifcakova L."/>
            <person name="Wipf D."/>
            <person name="Zambonelli A."/>
            <person name="Paolocci F."/>
            <person name="Nowrousian M."/>
            <person name="Ottonello S."/>
            <person name="Baldrian P."/>
            <person name="Spatafora J.W."/>
            <person name="Henrissat B."/>
            <person name="Nagy L.G."/>
            <person name="Aury J.M."/>
            <person name="Wincker P."/>
            <person name="Grigoriev I.V."/>
            <person name="Bonfante P."/>
            <person name="Martin F.M."/>
        </authorList>
    </citation>
    <scope>NUCLEOTIDE SEQUENCE [LARGE SCALE GENOMIC DNA]</scope>
    <source>
        <strain evidence="2 3">CCBAS932</strain>
    </source>
</reference>
<keyword evidence="3" id="KW-1185">Reference proteome</keyword>
<proteinExistence type="predicted"/>
<protein>
    <submittedName>
        <fullName evidence="2">Clavaminate synthase-like protein</fullName>
    </submittedName>
</protein>
<dbReference type="InterPro" id="IPR041667">
    <property type="entry name" value="Cupin_8"/>
</dbReference>
<dbReference type="Pfam" id="PF13621">
    <property type="entry name" value="Cupin_8"/>
    <property type="match status" value="1"/>
</dbReference>
<dbReference type="OrthoDB" id="263283at2759"/>
<gene>
    <name evidence="2" type="ORF">P167DRAFT_486500</name>
</gene>
<evidence type="ECO:0000313" key="3">
    <source>
        <dbReference type="Proteomes" id="UP000277580"/>
    </source>
</evidence>
<organism evidence="2 3">
    <name type="scientific">Morchella conica CCBAS932</name>
    <dbReference type="NCBI Taxonomy" id="1392247"/>
    <lineage>
        <taxon>Eukaryota</taxon>
        <taxon>Fungi</taxon>
        <taxon>Dikarya</taxon>
        <taxon>Ascomycota</taxon>
        <taxon>Pezizomycotina</taxon>
        <taxon>Pezizomycetes</taxon>
        <taxon>Pezizales</taxon>
        <taxon>Morchellaceae</taxon>
        <taxon>Morchella</taxon>
    </lineage>
</organism>
<evidence type="ECO:0000259" key="1">
    <source>
        <dbReference type="PROSITE" id="PS51184"/>
    </source>
</evidence>
<dbReference type="InterPro" id="IPR003347">
    <property type="entry name" value="JmjC_dom"/>
</dbReference>
<dbReference type="SUPFAM" id="SSF51197">
    <property type="entry name" value="Clavaminate synthase-like"/>
    <property type="match status" value="1"/>
</dbReference>
<name>A0A3N4KS20_9PEZI</name>
<dbReference type="AlphaFoldDB" id="A0A3N4KS20"/>
<dbReference type="EMBL" id="ML119123">
    <property type="protein sequence ID" value="RPB13306.1"/>
    <property type="molecule type" value="Genomic_DNA"/>
</dbReference>
<dbReference type="Proteomes" id="UP000277580">
    <property type="component" value="Unassembled WGS sequence"/>
</dbReference>
<dbReference type="SMART" id="SM00558">
    <property type="entry name" value="JmjC"/>
    <property type="match status" value="1"/>
</dbReference>
<dbReference type="STRING" id="1392247.A0A3N4KS20"/>